<comment type="similarity">
    <text evidence="1">Belongs to the LysR transcriptional regulatory family.</text>
</comment>
<dbReference type="InterPro" id="IPR036388">
    <property type="entry name" value="WH-like_DNA-bd_sf"/>
</dbReference>
<evidence type="ECO:0000313" key="7">
    <source>
        <dbReference type="Proteomes" id="UP000188879"/>
    </source>
</evidence>
<dbReference type="PROSITE" id="PS50931">
    <property type="entry name" value="HTH_LYSR"/>
    <property type="match status" value="1"/>
</dbReference>
<reference evidence="6 7" key="1">
    <citation type="submission" date="2016-10" db="EMBL/GenBank/DDBJ databases">
        <title>Draft Genome sequence of Roseomonas sp. strain M3.</title>
        <authorList>
            <person name="Subhash Y."/>
            <person name="Lee S."/>
        </authorList>
    </citation>
    <scope>NUCLEOTIDE SEQUENCE [LARGE SCALE GENOMIC DNA]</scope>
    <source>
        <strain evidence="6 7">M3</strain>
    </source>
</reference>
<dbReference type="Gene3D" id="3.40.190.10">
    <property type="entry name" value="Periplasmic binding protein-like II"/>
    <property type="match status" value="2"/>
</dbReference>
<name>A0A1V2H093_9PROT</name>
<dbReference type="InterPro" id="IPR000847">
    <property type="entry name" value="LysR_HTH_N"/>
</dbReference>
<keyword evidence="7" id="KW-1185">Reference proteome</keyword>
<keyword evidence="3" id="KW-0238">DNA-binding</keyword>
<sequence>MIPPLPPLAALRAFAAVARAGSFARAATQLHVSTSAVSHQIRGLEAQLGTPLLTRARNGAGHSQTAPTAAGQTLLEAVEAALTMLAESCAGIRAEAGRPRARLVVCANGSVASLWLAPRLAAFAGLHPSVDWHMRAVEAGSPDLAAEGIDLAILRARTGQIPPGDSLLFEERMFPVASPAVAAEVARLGRSTALARLSLLEEEHSADSPDKDWRHWLAHLGEAVPAPRLIRFSGFNQAIGAALAGAGIALGRSPLLDAELAAGRLVRLFAPEALAGTWVFTLRLGPAAARDPHVRQLSDFLRTPSSG</sequence>
<dbReference type="GO" id="GO:0003700">
    <property type="term" value="F:DNA-binding transcription factor activity"/>
    <property type="evidence" value="ECO:0007669"/>
    <property type="project" value="InterPro"/>
</dbReference>
<feature type="domain" description="HTH lysR-type" evidence="5">
    <location>
        <begin position="6"/>
        <end position="63"/>
    </location>
</feature>
<keyword evidence="4" id="KW-0804">Transcription</keyword>
<protein>
    <recommendedName>
        <fullName evidence="5">HTH lysR-type domain-containing protein</fullName>
    </recommendedName>
</protein>
<dbReference type="SUPFAM" id="SSF53850">
    <property type="entry name" value="Periplasmic binding protein-like II"/>
    <property type="match status" value="1"/>
</dbReference>
<dbReference type="InterPro" id="IPR058163">
    <property type="entry name" value="LysR-type_TF_proteobact-type"/>
</dbReference>
<dbReference type="EMBL" id="MLCO01000153">
    <property type="protein sequence ID" value="ONG51780.1"/>
    <property type="molecule type" value="Genomic_DNA"/>
</dbReference>
<dbReference type="AlphaFoldDB" id="A0A1V2H093"/>
<evidence type="ECO:0000313" key="6">
    <source>
        <dbReference type="EMBL" id="ONG51780.1"/>
    </source>
</evidence>
<dbReference type="Proteomes" id="UP000188879">
    <property type="component" value="Unassembled WGS sequence"/>
</dbReference>
<dbReference type="GO" id="GO:0006351">
    <property type="term" value="P:DNA-templated transcription"/>
    <property type="evidence" value="ECO:0007669"/>
    <property type="project" value="TreeGrafter"/>
</dbReference>
<keyword evidence="2" id="KW-0805">Transcription regulation</keyword>
<evidence type="ECO:0000256" key="1">
    <source>
        <dbReference type="ARBA" id="ARBA00009437"/>
    </source>
</evidence>
<comment type="caution">
    <text evidence="6">The sequence shown here is derived from an EMBL/GenBank/DDBJ whole genome shotgun (WGS) entry which is preliminary data.</text>
</comment>
<dbReference type="OrthoDB" id="9793571at2"/>
<proteinExistence type="inferred from homology"/>
<dbReference type="Pfam" id="PF00126">
    <property type="entry name" value="HTH_1"/>
    <property type="match status" value="1"/>
</dbReference>
<evidence type="ECO:0000259" key="5">
    <source>
        <dbReference type="PROSITE" id="PS50931"/>
    </source>
</evidence>
<dbReference type="PANTHER" id="PTHR30537">
    <property type="entry name" value="HTH-TYPE TRANSCRIPTIONAL REGULATOR"/>
    <property type="match status" value="1"/>
</dbReference>
<evidence type="ECO:0000256" key="2">
    <source>
        <dbReference type="ARBA" id="ARBA00023015"/>
    </source>
</evidence>
<dbReference type="PRINTS" id="PR00039">
    <property type="entry name" value="HTHLYSR"/>
</dbReference>
<dbReference type="GO" id="GO:0043565">
    <property type="term" value="F:sequence-specific DNA binding"/>
    <property type="evidence" value="ECO:0007669"/>
    <property type="project" value="TreeGrafter"/>
</dbReference>
<dbReference type="Gene3D" id="1.10.10.10">
    <property type="entry name" value="Winged helix-like DNA-binding domain superfamily/Winged helix DNA-binding domain"/>
    <property type="match status" value="1"/>
</dbReference>
<gene>
    <name evidence="6" type="ORF">BKE38_15535</name>
</gene>
<dbReference type="InterPro" id="IPR005119">
    <property type="entry name" value="LysR_subst-bd"/>
</dbReference>
<dbReference type="InterPro" id="IPR036390">
    <property type="entry name" value="WH_DNA-bd_sf"/>
</dbReference>
<dbReference type="SUPFAM" id="SSF46785">
    <property type="entry name" value="Winged helix' DNA-binding domain"/>
    <property type="match status" value="1"/>
</dbReference>
<dbReference type="RefSeq" id="WP_076958254.1">
    <property type="nucleotide sequence ID" value="NZ_MLCO01000153.1"/>
</dbReference>
<evidence type="ECO:0000256" key="4">
    <source>
        <dbReference type="ARBA" id="ARBA00023163"/>
    </source>
</evidence>
<dbReference type="Pfam" id="PF03466">
    <property type="entry name" value="LysR_substrate"/>
    <property type="match status" value="1"/>
</dbReference>
<accession>A0A1V2H093</accession>
<dbReference type="PANTHER" id="PTHR30537:SF79">
    <property type="entry name" value="TRANSCRIPTIONAL REGULATOR-RELATED"/>
    <property type="match status" value="1"/>
</dbReference>
<evidence type="ECO:0000256" key="3">
    <source>
        <dbReference type="ARBA" id="ARBA00023125"/>
    </source>
</evidence>
<organism evidence="6 7">
    <name type="scientific">Teichococcus deserti</name>
    <dbReference type="NCBI Taxonomy" id="1817963"/>
    <lineage>
        <taxon>Bacteria</taxon>
        <taxon>Pseudomonadati</taxon>
        <taxon>Pseudomonadota</taxon>
        <taxon>Alphaproteobacteria</taxon>
        <taxon>Acetobacterales</taxon>
        <taxon>Roseomonadaceae</taxon>
        <taxon>Roseomonas</taxon>
    </lineage>
</organism>